<keyword evidence="6" id="KW-0560">Oxidoreductase</keyword>
<dbReference type="GO" id="GO:0046872">
    <property type="term" value="F:metal ion binding"/>
    <property type="evidence" value="ECO:0007669"/>
    <property type="project" value="UniProtKB-KW"/>
</dbReference>
<sequence>MTYFVVLQRWSVAAIAGSAALVIAAATGAQPGSYYTKAQAAAGAVVYSGQCQQCHGVNLQGNSGPGLIGDAFHAYVGPNGTAKSLYNFIAEQMPADKPASLTQQQYLDVTAYLLARNGYPAGSHALSPSTLGGLKLGAVHATAKTEIAGTGGAQHDEIVRTAPPTNVVYAKLPGNADVNVTDAMLAGANADTANWLLTGRTYDNQRYSPLSQISTETIGSLTVAGLAQTGMTASFESTPIVVNGVMYLTTPTVENKMKIMALDATNGERLWETTYTLGPFQICCGPVNRGPAVGYGMVYALTLDDKLLALDAATGKQRWSATVADPKVGYTETMTPQVYDGMVVIGSAGGEWPIRGFVAAYDAHSGKQKWRWDSTDPKTYGGDSWKRGGAMVWTTPAIDPQLGLVIFCTGNPNPDLNGSYRKGDNRWSDSIVALDVRTGKLKWGYQQIKHDVWDYDAVSPVVLFDVHQNGQTIPAAGEAGKVGWFYILDRRNGKLIRKSDPYVLMSKNMFSQPTKTGVDMLPGANGGAEWSPPAYSPQTHYAYVLGMDQLMTFKTEPDEYQPGRIRLGSAFINVKKGAIQDGRFVAIDTETGKIAWTYMTPQPLMGGALATGGNLVFFGEGNGWFDALDATSGKRVWRYNLGAGVNAPPITYTVNGQQYIAVAAGGNFQLSFPYGDTVAIFKLNTAPPSR</sequence>
<name>A0AAN2CB56_UNVUL</name>
<evidence type="ECO:0000256" key="3">
    <source>
        <dbReference type="ARBA" id="ARBA00022617"/>
    </source>
</evidence>
<dbReference type="InterPro" id="IPR002372">
    <property type="entry name" value="PQQ_rpt_dom"/>
</dbReference>
<dbReference type="AlphaFoldDB" id="A0AAN2CB56"/>
<dbReference type="GO" id="GO:0016491">
    <property type="term" value="F:oxidoreductase activity"/>
    <property type="evidence" value="ECO:0007669"/>
    <property type="project" value="UniProtKB-KW"/>
</dbReference>
<evidence type="ECO:0000259" key="10">
    <source>
        <dbReference type="PROSITE" id="PS51007"/>
    </source>
</evidence>
<dbReference type="SMART" id="SM00564">
    <property type="entry name" value="PQQ"/>
    <property type="match status" value="6"/>
</dbReference>
<evidence type="ECO:0000256" key="6">
    <source>
        <dbReference type="ARBA" id="ARBA00023002"/>
    </source>
</evidence>
<feature type="signal peptide" evidence="9">
    <location>
        <begin position="1"/>
        <end position="24"/>
    </location>
</feature>
<feature type="chain" id="PRO_5042943036" description="Cytochrome c domain-containing protein" evidence="9">
    <location>
        <begin position="25"/>
        <end position="690"/>
    </location>
</feature>
<evidence type="ECO:0000256" key="5">
    <source>
        <dbReference type="ARBA" id="ARBA00022729"/>
    </source>
</evidence>
<dbReference type="PROSITE" id="PS51007">
    <property type="entry name" value="CYTC"/>
    <property type="match status" value="1"/>
</dbReference>
<keyword evidence="4 8" id="KW-0479">Metal-binding</keyword>
<proteinExistence type="inferred from homology"/>
<dbReference type="GO" id="GO:0009055">
    <property type="term" value="F:electron transfer activity"/>
    <property type="evidence" value="ECO:0007669"/>
    <property type="project" value="InterPro"/>
</dbReference>
<feature type="domain" description="Cytochrome c" evidence="10">
    <location>
        <begin position="38"/>
        <end position="117"/>
    </location>
</feature>
<keyword evidence="5 9" id="KW-0732">Signal</keyword>
<protein>
    <recommendedName>
        <fullName evidence="10">Cytochrome c domain-containing protein</fullName>
    </recommendedName>
</protein>
<evidence type="ECO:0000256" key="8">
    <source>
        <dbReference type="PROSITE-ProRule" id="PRU00433"/>
    </source>
</evidence>
<evidence type="ECO:0000313" key="12">
    <source>
        <dbReference type="Proteomes" id="UP001317532"/>
    </source>
</evidence>
<evidence type="ECO:0000256" key="9">
    <source>
        <dbReference type="SAM" id="SignalP"/>
    </source>
</evidence>
<dbReference type="Gene3D" id="2.140.10.10">
    <property type="entry name" value="Quinoprotein alcohol dehydrogenase-like superfamily"/>
    <property type="match status" value="1"/>
</dbReference>
<evidence type="ECO:0000256" key="7">
    <source>
        <dbReference type="ARBA" id="ARBA00023004"/>
    </source>
</evidence>
<evidence type="ECO:0000256" key="1">
    <source>
        <dbReference type="ARBA" id="ARBA00001931"/>
    </source>
</evidence>
<dbReference type="EMBL" id="AP025523">
    <property type="protein sequence ID" value="BDE08054.1"/>
    <property type="molecule type" value="Genomic_DNA"/>
</dbReference>
<dbReference type="SUPFAM" id="SSF46626">
    <property type="entry name" value="Cytochrome c"/>
    <property type="match status" value="1"/>
</dbReference>
<comment type="cofactor">
    <cofactor evidence="1">
        <name>pyrroloquinoline quinone</name>
        <dbReference type="ChEBI" id="CHEBI:58442"/>
    </cofactor>
</comment>
<dbReference type="Proteomes" id="UP001317532">
    <property type="component" value="Chromosome"/>
</dbReference>
<dbReference type="PANTHER" id="PTHR32303">
    <property type="entry name" value="QUINOPROTEIN ALCOHOL DEHYDROGENASE (CYTOCHROME C)"/>
    <property type="match status" value="1"/>
</dbReference>
<dbReference type="InterPro" id="IPR018391">
    <property type="entry name" value="PQQ_b-propeller_rpt"/>
</dbReference>
<dbReference type="Gene3D" id="1.10.760.10">
    <property type="entry name" value="Cytochrome c-like domain"/>
    <property type="match status" value="1"/>
</dbReference>
<evidence type="ECO:0000256" key="4">
    <source>
        <dbReference type="ARBA" id="ARBA00022723"/>
    </source>
</evidence>
<organism evidence="11 12">
    <name type="scientific">Vulcanimicrobium alpinum</name>
    <dbReference type="NCBI Taxonomy" id="3016050"/>
    <lineage>
        <taxon>Bacteria</taxon>
        <taxon>Bacillati</taxon>
        <taxon>Vulcanimicrobiota</taxon>
        <taxon>Vulcanimicrobiia</taxon>
        <taxon>Vulcanimicrobiales</taxon>
        <taxon>Vulcanimicrobiaceae</taxon>
        <taxon>Vulcanimicrobium</taxon>
    </lineage>
</organism>
<gene>
    <name evidence="11" type="ORF">WPS_33300</name>
</gene>
<keyword evidence="3 8" id="KW-0349">Heme</keyword>
<comment type="similarity">
    <text evidence="2">Belongs to the bacterial PQQ dehydrogenase family.</text>
</comment>
<dbReference type="KEGG" id="vab:WPS_33300"/>
<dbReference type="Pfam" id="PF13442">
    <property type="entry name" value="Cytochrome_CBB3"/>
    <property type="match status" value="1"/>
</dbReference>
<evidence type="ECO:0000313" key="11">
    <source>
        <dbReference type="EMBL" id="BDE08054.1"/>
    </source>
</evidence>
<keyword evidence="12" id="KW-1185">Reference proteome</keyword>
<evidence type="ECO:0000256" key="2">
    <source>
        <dbReference type="ARBA" id="ARBA00008156"/>
    </source>
</evidence>
<dbReference type="InterPro" id="IPR011047">
    <property type="entry name" value="Quinoprotein_ADH-like_sf"/>
</dbReference>
<dbReference type="Pfam" id="PF01011">
    <property type="entry name" value="PQQ"/>
    <property type="match status" value="2"/>
</dbReference>
<dbReference type="GO" id="GO:0020037">
    <property type="term" value="F:heme binding"/>
    <property type="evidence" value="ECO:0007669"/>
    <property type="project" value="InterPro"/>
</dbReference>
<dbReference type="SUPFAM" id="SSF50998">
    <property type="entry name" value="Quinoprotein alcohol dehydrogenase-like"/>
    <property type="match status" value="1"/>
</dbReference>
<dbReference type="InterPro" id="IPR009056">
    <property type="entry name" value="Cyt_c-like_dom"/>
</dbReference>
<dbReference type="InterPro" id="IPR036909">
    <property type="entry name" value="Cyt_c-like_dom_sf"/>
</dbReference>
<reference evidence="11 12" key="1">
    <citation type="journal article" date="2022" name="ISME Commun">
        <title>Vulcanimicrobium alpinus gen. nov. sp. nov., the first cultivated representative of the candidate phylum 'Eremiobacterota', is a metabolically versatile aerobic anoxygenic phototroph.</title>
        <authorList>
            <person name="Yabe S."/>
            <person name="Muto K."/>
            <person name="Abe K."/>
            <person name="Yokota A."/>
            <person name="Staudigel H."/>
            <person name="Tebo B.M."/>
        </authorList>
    </citation>
    <scope>NUCLEOTIDE SEQUENCE [LARGE SCALE GENOMIC DNA]</scope>
    <source>
        <strain evidence="11 12">WC8-2</strain>
    </source>
</reference>
<dbReference type="RefSeq" id="WP_317995606.1">
    <property type="nucleotide sequence ID" value="NZ_AP025523.1"/>
</dbReference>
<accession>A0AAN2CB56</accession>
<keyword evidence="7 8" id="KW-0408">Iron</keyword>